<feature type="non-terminal residue" evidence="2">
    <location>
        <position position="1"/>
    </location>
</feature>
<dbReference type="AlphaFoldDB" id="A0AA35S5W3"/>
<sequence length="532" mass="56833">RFQRGGGETGDQTALEKDDTTLVYTRSEQLPGGAYRVTVQVADILGNVGEGSVEFAISGTIPTVAIHSPASGQTFEHGEPLISGEFSGACAVEVTTFTLNDVAATPEVDGNRFSYTPEAALTDGNHTVVVEVTDGDGKTAETSVTFTVAVPKDTSPPVISEAAPSGVIKGDSWITLSAVVTDEQSSVVSAKFGVDDKPFRSIPLAQIAQGRIQTAESFTAGTHTVRLIAISEGGTTEHSWTFTLVVDNVAPSITSISPTGTIRGGLPTISASANDESGVDEIDIVLMDSDGKEVKGDTEDDGEDDVEGITRLDFNPEEPLDEGTYSIEARLTERRPQISITYADAESGVDMDSIRFVLDDNLINLKPNQKSASQVIYTPDVELAFGQHTVKLEVSDMAHEEGNVSEKSSGAREANMAVHEFTFFVESEEGPVLASRPINAPNPFKENTRISFTLTRQSTVSIVIYDMTLRPVRVLVDNEVWDAGEYIGKGAIGWDGTSTAGEDLARGVYFCQIMVADGFEPEYAILKLALTR</sequence>
<organism evidence="2 3">
    <name type="scientific">Geodia barretti</name>
    <name type="common">Barrett's horny sponge</name>
    <dbReference type="NCBI Taxonomy" id="519541"/>
    <lineage>
        <taxon>Eukaryota</taxon>
        <taxon>Metazoa</taxon>
        <taxon>Porifera</taxon>
        <taxon>Demospongiae</taxon>
        <taxon>Heteroscleromorpha</taxon>
        <taxon>Tetractinellida</taxon>
        <taxon>Astrophorina</taxon>
        <taxon>Geodiidae</taxon>
        <taxon>Geodia</taxon>
    </lineage>
</organism>
<dbReference type="EMBL" id="CASHTH010001993">
    <property type="protein sequence ID" value="CAI8023092.1"/>
    <property type="molecule type" value="Genomic_DNA"/>
</dbReference>
<dbReference type="Pfam" id="PF19077">
    <property type="entry name" value="Big_13"/>
    <property type="match status" value="1"/>
</dbReference>
<dbReference type="Proteomes" id="UP001174909">
    <property type="component" value="Unassembled WGS sequence"/>
</dbReference>
<evidence type="ECO:0000259" key="1">
    <source>
        <dbReference type="Pfam" id="PF19077"/>
    </source>
</evidence>
<name>A0AA35S5W3_GEOBA</name>
<evidence type="ECO:0000313" key="3">
    <source>
        <dbReference type="Proteomes" id="UP001174909"/>
    </source>
</evidence>
<accession>A0AA35S5W3</accession>
<gene>
    <name evidence="2" type="ORF">GBAR_LOCUS13523</name>
</gene>
<dbReference type="Gene3D" id="2.60.40.10">
    <property type="entry name" value="Immunoglobulins"/>
    <property type="match status" value="2"/>
</dbReference>
<comment type="caution">
    <text evidence="2">The sequence shown here is derived from an EMBL/GenBank/DDBJ whole genome shotgun (WGS) entry which is preliminary data.</text>
</comment>
<evidence type="ECO:0000313" key="2">
    <source>
        <dbReference type="EMBL" id="CAI8023092.1"/>
    </source>
</evidence>
<dbReference type="Gene3D" id="2.60.40.4070">
    <property type="match status" value="1"/>
</dbReference>
<reference evidence="2" key="1">
    <citation type="submission" date="2023-03" db="EMBL/GenBank/DDBJ databases">
        <authorList>
            <person name="Steffen K."/>
            <person name="Cardenas P."/>
        </authorList>
    </citation>
    <scope>NUCLEOTIDE SEQUENCE</scope>
</reference>
<dbReference type="InterPro" id="IPR044016">
    <property type="entry name" value="Big_13"/>
</dbReference>
<feature type="domain" description="Bacterial Ig-like" evidence="1">
    <location>
        <begin position="89"/>
        <end position="148"/>
    </location>
</feature>
<proteinExistence type="predicted"/>
<protein>
    <recommendedName>
        <fullName evidence="1">Bacterial Ig-like domain-containing protein</fullName>
    </recommendedName>
</protein>
<dbReference type="InterPro" id="IPR013783">
    <property type="entry name" value="Ig-like_fold"/>
</dbReference>
<keyword evidence="3" id="KW-1185">Reference proteome</keyword>